<comment type="caution">
    <text evidence="2">The sequence shown here is derived from an EMBL/GenBank/DDBJ whole genome shotgun (WGS) entry which is preliminary data.</text>
</comment>
<dbReference type="AlphaFoldDB" id="A0A9D4GJ58"/>
<gene>
    <name evidence="2" type="ORF">DPMN_117947</name>
</gene>
<reference evidence="2" key="1">
    <citation type="journal article" date="2019" name="bioRxiv">
        <title>The Genome of the Zebra Mussel, Dreissena polymorpha: A Resource for Invasive Species Research.</title>
        <authorList>
            <person name="McCartney M.A."/>
            <person name="Auch B."/>
            <person name="Kono T."/>
            <person name="Mallez S."/>
            <person name="Zhang Y."/>
            <person name="Obille A."/>
            <person name="Becker A."/>
            <person name="Abrahante J.E."/>
            <person name="Garbe J."/>
            <person name="Badalamenti J.P."/>
            <person name="Herman A."/>
            <person name="Mangelson H."/>
            <person name="Liachko I."/>
            <person name="Sullivan S."/>
            <person name="Sone E.D."/>
            <person name="Koren S."/>
            <person name="Silverstein K.A.T."/>
            <person name="Beckman K.B."/>
            <person name="Gohl D.M."/>
        </authorList>
    </citation>
    <scope>NUCLEOTIDE SEQUENCE</scope>
    <source>
        <strain evidence="2">Duluth1</strain>
        <tissue evidence="2">Whole animal</tissue>
    </source>
</reference>
<reference evidence="2" key="2">
    <citation type="submission" date="2020-11" db="EMBL/GenBank/DDBJ databases">
        <authorList>
            <person name="McCartney M.A."/>
            <person name="Auch B."/>
            <person name="Kono T."/>
            <person name="Mallez S."/>
            <person name="Becker A."/>
            <person name="Gohl D.M."/>
            <person name="Silverstein K.A.T."/>
            <person name="Koren S."/>
            <person name="Bechman K.B."/>
            <person name="Herman A."/>
            <person name="Abrahante J.E."/>
            <person name="Garbe J."/>
        </authorList>
    </citation>
    <scope>NUCLEOTIDE SEQUENCE</scope>
    <source>
        <strain evidence="2">Duluth1</strain>
        <tissue evidence="2">Whole animal</tissue>
    </source>
</reference>
<protein>
    <submittedName>
        <fullName evidence="2">Uncharacterized protein</fullName>
    </submittedName>
</protein>
<dbReference type="Proteomes" id="UP000828390">
    <property type="component" value="Unassembled WGS sequence"/>
</dbReference>
<organism evidence="2 3">
    <name type="scientific">Dreissena polymorpha</name>
    <name type="common">Zebra mussel</name>
    <name type="synonym">Mytilus polymorpha</name>
    <dbReference type="NCBI Taxonomy" id="45954"/>
    <lineage>
        <taxon>Eukaryota</taxon>
        <taxon>Metazoa</taxon>
        <taxon>Spiralia</taxon>
        <taxon>Lophotrochozoa</taxon>
        <taxon>Mollusca</taxon>
        <taxon>Bivalvia</taxon>
        <taxon>Autobranchia</taxon>
        <taxon>Heteroconchia</taxon>
        <taxon>Euheterodonta</taxon>
        <taxon>Imparidentia</taxon>
        <taxon>Neoheterodontei</taxon>
        <taxon>Myida</taxon>
        <taxon>Dreissenoidea</taxon>
        <taxon>Dreissenidae</taxon>
        <taxon>Dreissena</taxon>
    </lineage>
</organism>
<name>A0A9D4GJ58_DREPO</name>
<accession>A0A9D4GJ58</accession>
<sequence>MVSELYRKSFRYPPPEPPVPLAEFPPPLPASVGNRVLSYTTPPATVELGEPPVAP</sequence>
<evidence type="ECO:0000313" key="2">
    <source>
        <dbReference type="EMBL" id="KAH3816431.1"/>
    </source>
</evidence>
<dbReference type="EMBL" id="JAIWYP010000005">
    <property type="protein sequence ID" value="KAH3816431.1"/>
    <property type="molecule type" value="Genomic_DNA"/>
</dbReference>
<evidence type="ECO:0000256" key="1">
    <source>
        <dbReference type="SAM" id="MobiDB-lite"/>
    </source>
</evidence>
<keyword evidence="3" id="KW-1185">Reference proteome</keyword>
<feature type="region of interest" description="Disordered" evidence="1">
    <location>
        <begin position="1"/>
        <end position="20"/>
    </location>
</feature>
<proteinExistence type="predicted"/>
<evidence type="ECO:0000313" key="3">
    <source>
        <dbReference type="Proteomes" id="UP000828390"/>
    </source>
</evidence>